<dbReference type="EMBL" id="JAIWYP010000009">
    <property type="protein sequence ID" value="KAH3772574.1"/>
    <property type="molecule type" value="Genomic_DNA"/>
</dbReference>
<sequence>MALIVVGVYERPLSHPANQRNASLPPHEKQHLRGPVGVTVGNHGNISQHMTTYHRNDPDKIGHYVHTSAGPAMIQDKIKLKGVFKSGLQ</sequence>
<evidence type="ECO:0000313" key="2">
    <source>
        <dbReference type="Proteomes" id="UP000828390"/>
    </source>
</evidence>
<accession>A0A9D4E5H0</accession>
<reference evidence="1" key="2">
    <citation type="submission" date="2020-11" db="EMBL/GenBank/DDBJ databases">
        <authorList>
            <person name="McCartney M.A."/>
            <person name="Auch B."/>
            <person name="Kono T."/>
            <person name="Mallez S."/>
            <person name="Becker A."/>
            <person name="Gohl D.M."/>
            <person name="Silverstein K.A.T."/>
            <person name="Koren S."/>
            <person name="Bechman K.B."/>
            <person name="Herman A."/>
            <person name="Abrahante J.E."/>
            <person name="Garbe J."/>
        </authorList>
    </citation>
    <scope>NUCLEOTIDE SEQUENCE</scope>
    <source>
        <strain evidence="1">Duluth1</strain>
        <tissue evidence="1">Whole animal</tissue>
    </source>
</reference>
<name>A0A9D4E5H0_DREPO</name>
<protein>
    <submittedName>
        <fullName evidence="1">Uncharacterized protein</fullName>
    </submittedName>
</protein>
<comment type="caution">
    <text evidence="1">The sequence shown here is derived from an EMBL/GenBank/DDBJ whole genome shotgun (WGS) entry which is preliminary data.</text>
</comment>
<proteinExistence type="predicted"/>
<dbReference type="Proteomes" id="UP000828390">
    <property type="component" value="Unassembled WGS sequence"/>
</dbReference>
<evidence type="ECO:0000313" key="1">
    <source>
        <dbReference type="EMBL" id="KAH3772574.1"/>
    </source>
</evidence>
<reference evidence="1" key="1">
    <citation type="journal article" date="2019" name="bioRxiv">
        <title>The Genome of the Zebra Mussel, Dreissena polymorpha: A Resource for Invasive Species Research.</title>
        <authorList>
            <person name="McCartney M.A."/>
            <person name="Auch B."/>
            <person name="Kono T."/>
            <person name="Mallez S."/>
            <person name="Zhang Y."/>
            <person name="Obille A."/>
            <person name="Becker A."/>
            <person name="Abrahante J.E."/>
            <person name="Garbe J."/>
            <person name="Badalamenti J.P."/>
            <person name="Herman A."/>
            <person name="Mangelson H."/>
            <person name="Liachko I."/>
            <person name="Sullivan S."/>
            <person name="Sone E.D."/>
            <person name="Koren S."/>
            <person name="Silverstein K.A.T."/>
            <person name="Beckman K.B."/>
            <person name="Gohl D.M."/>
        </authorList>
    </citation>
    <scope>NUCLEOTIDE SEQUENCE</scope>
    <source>
        <strain evidence="1">Duluth1</strain>
        <tissue evidence="1">Whole animal</tissue>
    </source>
</reference>
<dbReference type="AlphaFoldDB" id="A0A9D4E5H0"/>
<gene>
    <name evidence="1" type="ORF">DPMN_173915</name>
</gene>
<organism evidence="1 2">
    <name type="scientific">Dreissena polymorpha</name>
    <name type="common">Zebra mussel</name>
    <name type="synonym">Mytilus polymorpha</name>
    <dbReference type="NCBI Taxonomy" id="45954"/>
    <lineage>
        <taxon>Eukaryota</taxon>
        <taxon>Metazoa</taxon>
        <taxon>Spiralia</taxon>
        <taxon>Lophotrochozoa</taxon>
        <taxon>Mollusca</taxon>
        <taxon>Bivalvia</taxon>
        <taxon>Autobranchia</taxon>
        <taxon>Heteroconchia</taxon>
        <taxon>Euheterodonta</taxon>
        <taxon>Imparidentia</taxon>
        <taxon>Neoheterodontei</taxon>
        <taxon>Myida</taxon>
        <taxon>Dreissenoidea</taxon>
        <taxon>Dreissenidae</taxon>
        <taxon>Dreissena</taxon>
    </lineage>
</organism>
<keyword evidence="2" id="KW-1185">Reference proteome</keyword>